<dbReference type="GeneID" id="90071872"/>
<evidence type="ECO:0000313" key="3">
    <source>
        <dbReference type="Proteomes" id="UP001360560"/>
    </source>
</evidence>
<protein>
    <recommendedName>
        <fullName evidence="1">Complex 1 LYR protein domain-containing protein</fullName>
    </recommendedName>
</protein>
<accession>A0AAV5QGK6</accession>
<comment type="caution">
    <text evidence="2">The sequence shown here is derived from an EMBL/GenBank/DDBJ whole genome shotgun (WGS) entry which is preliminary data.</text>
</comment>
<reference evidence="2 3" key="1">
    <citation type="journal article" date="2023" name="Elife">
        <title>Identification of key yeast species and microbe-microbe interactions impacting larval growth of Drosophila in the wild.</title>
        <authorList>
            <person name="Mure A."/>
            <person name="Sugiura Y."/>
            <person name="Maeda R."/>
            <person name="Honda K."/>
            <person name="Sakurai N."/>
            <person name="Takahashi Y."/>
            <person name="Watada M."/>
            <person name="Katoh T."/>
            <person name="Gotoh A."/>
            <person name="Gotoh Y."/>
            <person name="Taniguchi I."/>
            <person name="Nakamura K."/>
            <person name="Hayashi T."/>
            <person name="Katayama T."/>
            <person name="Uemura T."/>
            <person name="Hattori Y."/>
        </authorList>
    </citation>
    <scope>NUCLEOTIDE SEQUENCE [LARGE SCALE GENOMIC DNA]</scope>
    <source>
        <strain evidence="2 3">SC-9</strain>
    </source>
</reference>
<proteinExistence type="predicted"/>
<keyword evidence="3" id="KW-1185">Reference proteome</keyword>
<dbReference type="InterPro" id="IPR008011">
    <property type="entry name" value="Complex1_LYR_dom"/>
</dbReference>
<evidence type="ECO:0000259" key="1">
    <source>
        <dbReference type="Pfam" id="PF05347"/>
    </source>
</evidence>
<name>A0AAV5QGK6_9ASCO</name>
<dbReference type="RefSeq" id="XP_064850893.1">
    <property type="nucleotide sequence ID" value="XM_064994821.1"/>
</dbReference>
<dbReference type="EMBL" id="BTFZ01000002">
    <property type="protein sequence ID" value="GMM33893.1"/>
    <property type="molecule type" value="Genomic_DNA"/>
</dbReference>
<organism evidence="2 3">
    <name type="scientific">Saccharomycopsis crataegensis</name>
    <dbReference type="NCBI Taxonomy" id="43959"/>
    <lineage>
        <taxon>Eukaryota</taxon>
        <taxon>Fungi</taxon>
        <taxon>Dikarya</taxon>
        <taxon>Ascomycota</taxon>
        <taxon>Saccharomycotina</taxon>
        <taxon>Saccharomycetes</taxon>
        <taxon>Saccharomycopsidaceae</taxon>
        <taxon>Saccharomycopsis</taxon>
    </lineage>
</organism>
<feature type="domain" description="Complex 1 LYR protein" evidence="1">
    <location>
        <begin position="49"/>
        <end position="105"/>
    </location>
</feature>
<dbReference type="InterPro" id="IPR045293">
    <property type="entry name" value="Complex1_LYR_LYRM2"/>
</dbReference>
<dbReference type="CDD" id="cd20262">
    <property type="entry name" value="Complex1_LYR_LYRM2"/>
    <property type="match status" value="1"/>
</dbReference>
<dbReference type="Pfam" id="PF05347">
    <property type="entry name" value="Complex1_LYR"/>
    <property type="match status" value="1"/>
</dbReference>
<dbReference type="Proteomes" id="UP001360560">
    <property type="component" value="Unassembled WGS sequence"/>
</dbReference>
<evidence type="ECO:0000313" key="2">
    <source>
        <dbReference type="EMBL" id="GMM33893.1"/>
    </source>
</evidence>
<gene>
    <name evidence="2" type="ORF">DASC09_012180</name>
</gene>
<sequence>MLRALKHFSRYYSNGPRIGNVKASTIPKRKNRPWDDKSIPSLEDFMFQRKVFKLYRAIVRAANQAPDKLMAKELIEYAKGEFLVSKNVSDKHEKRYLLSMGQNQFRDTCKGIGFSFPINIDFNDIK</sequence>
<dbReference type="AlphaFoldDB" id="A0AAV5QGK6"/>